<dbReference type="CDD" id="cd00920">
    <property type="entry name" value="Cupredoxin"/>
    <property type="match status" value="1"/>
</dbReference>
<dbReference type="PANTHER" id="PTHR34883:SF15">
    <property type="entry name" value="EXTRACELLULAR SERINE-RICH PROTEIN"/>
    <property type="match status" value="1"/>
</dbReference>
<dbReference type="InterPro" id="IPR008972">
    <property type="entry name" value="Cupredoxin"/>
</dbReference>
<organism evidence="2 3">
    <name type="scientific">Ceriporiopsis subvermispora (strain B)</name>
    <name type="common">White-rot fungus</name>
    <name type="synonym">Gelatoporia subvermispora</name>
    <dbReference type="NCBI Taxonomy" id="914234"/>
    <lineage>
        <taxon>Eukaryota</taxon>
        <taxon>Fungi</taxon>
        <taxon>Dikarya</taxon>
        <taxon>Basidiomycota</taxon>
        <taxon>Agaricomycotina</taxon>
        <taxon>Agaricomycetes</taxon>
        <taxon>Polyporales</taxon>
        <taxon>Gelatoporiaceae</taxon>
        <taxon>Gelatoporia</taxon>
    </lineage>
</organism>
<dbReference type="SUPFAM" id="SSF49503">
    <property type="entry name" value="Cupredoxins"/>
    <property type="match status" value="1"/>
</dbReference>
<dbReference type="HOGENOM" id="CLU_053381_1_2_1"/>
<keyword evidence="1" id="KW-0732">Signal</keyword>
<dbReference type="OrthoDB" id="2331100at2759"/>
<evidence type="ECO:0000313" key="3">
    <source>
        <dbReference type="Proteomes" id="UP000016930"/>
    </source>
</evidence>
<dbReference type="Gene3D" id="2.60.40.420">
    <property type="entry name" value="Cupredoxins - blue copper proteins"/>
    <property type="match status" value="1"/>
</dbReference>
<evidence type="ECO:0000313" key="2">
    <source>
        <dbReference type="EMBL" id="EMD31779.1"/>
    </source>
</evidence>
<keyword evidence="3" id="KW-1185">Reference proteome</keyword>
<reference evidence="2 3" key="1">
    <citation type="journal article" date="2012" name="Proc. Natl. Acad. Sci. U.S.A.">
        <title>Comparative genomics of Ceriporiopsis subvermispora and Phanerochaete chrysosporium provide insight into selective ligninolysis.</title>
        <authorList>
            <person name="Fernandez-Fueyo E."/>
            <person name="Ruiz-Duenas F.J."/>
            <person name="Ferreira P."/>
            <person name="Floudas D."/>
            <person name="Hibbett D.S."/>
            <person name="Canessa P."/>
            <person name="Larrondo L.F."/>
            <person name="James T.Y."/>
            <person name="Seelenfreund D."/>
            <person name="Lobos S."/>
            <person name="Polanco R."/>
            <person name="Tello M."/>
            <person name="Honda Y."/>
            <person name="Watanabe T."/>
            <person name="Watanabe T."/>
            <person name="Ryu J.S."/>
            <person name="Kubicek C.P."/>
            <person name="Schmoll M."/>
            <person name="Gaskell J."/>
            <person name="Hammel K.E."/>
            <person name="St John F.J."/>
            <person name="Vanden Wymelenberg A."/>
            <person name="Sabat G."/>
            <person name="Splinter BonDurant S."/>
            <person name="Syed K."/>
            <person name="Yadav J.S."/>
            <person name="Doddapaneni H."/>
            <person name="Subramanian V."/>
            <person name="Lavin J.L."/>
            <person name="Oguiza J.A."/>
            <person name="Perez G."/>
            <person name="Pisabarro A.G."/>
            <person name="Ramirez L."/>
            <person name="Santoyo F."/>
            <person name="Master E."/>
            <person name="Coutinho P.M."/>
            <person name="Henrissat B."/>
            <person name="Lombard V."/>
            <person name="Magnuson J.K."/>
            <person name="Kuees U."/>
            <person name="Hori C."/>
            <person name="Igarashi K."/>
            <person name="Samejima M."/>
            <person name="Held B.W."/>
            <person name="Barry K.W."/>
            <person name="LaButti K.M."/>
            <person name="Lapidus A."/>
            <person name="Lindquist E.A."/>
            <person name="Lucas S.M."/>
            <person name="Riley R."/>
            <person name="Salamov A.A."/>
            <person name="Hoffmeister D."/>
            <person name="Schwenk D."/>
            <person name="Hadar Y."/>
            <person name="Yarden O."/>
            <person name="de Vries R.P."/>
            <person name="Wiebenga A."/>
            <person name="Stenlid J."/>
            <person name="Eastwood D."/>
            <person name="Grigoriev I.V."/>
            <person name="Berka R.M."/>
            <person name="Blanchette R.A."/>
            <person name="Kersten P."/>
            <person name="Martinez A.T."/>
            <person name="Vicuna R."/>
            <person name="Cullen D."/>
        </authorList>
    </citation>
    <scope>NUCLEOTIDE SEQUENCE [LARGE SCALE GENOMIC DNA]</scope>
    <source>
        <strain evidence="2 3">B</strain>
    </source>
</reference>
<evidence type="ECO:0008006" key="4">
    <source>
        <dbReference type="Google" id="ProtNLM"/>
    </source>
</evidence>
<dbReference type="AlphaFoldDB" id="M2P8Q2"/>
<gene>
    <name evidence="2" type="ORF">CERSUDRAFT_88657</name>
</gene>
<dbReference type="PANTHER" id="PTHR34883">
    <property type="entry name" value="SERINE-RICH PROTEIN, PUTATIVE-RELATED-RELATED"/>
    <property type="match status" value="1"/>
</dbReference>
<sequence length="240" mass="23258">MRTTAALTAVSLAAVAAAQNVTIQVGQVASAAGGALQFVPPSVKATNGSVITFQYAGAPGNHTVTQSTFASPCSPLSGGFDSGYVFVPAGTTDGFPTWNLTITNDQEPIWFFCAQHLPAPHCPAGMVGAINAPSTGNKTFEAFQSLAKSSTDSGTPVPALSGSGAFATAAPAPLTGSFSGLLNPTSGASAASSAASGASSSGSAASSGGAPAASNTNAAMGVSANGFFTFVAALLGVTLM</sequence>
<proteinExistence type="predicted"/>
<dbReference type="EMBL" id="KB445815">
    <property type="protein sequence ID" value="EMD31779.1"/>
    <property type="molecule type" value="Genomic_DNA"/>
</dbReference>
<feature type="chain" id="PRO_5004022021" description="Phytocyanin domain-containing protein" evidence="1">
    <location>
        <begin position="19"/>
        <end position="240"/>
    </location>
</feature>
<name>M2P8Q2_CERS8</name>
<dbReference type="Proteomes" id="UP000016930">
    <property type="component" value="Unassembled WGS sequence"/>
</dbReference>
<feature type="signal peptide" evidence="1">
    <location>
        <begin position="1"/>
        <end position="18"/>
    </location>
</feature>
<dbReference type="STRING" id="914234.M2P8Q2"/>
<protein>
    <recommendedName>
        <fullName evidence="4">Phytocyanin domain-containing protein</fullName>
    </recommendedName>
</protein>
<evidence type="ECO:0000256" key="1">
    <source>
        <dbReference type="SAM" id="SignalP"/>
    </source>
</evidence>
<dbReference type="InterPro" id="IPR052953">
    <property type="entry name" value="Ser-rich/MCO-related"/>
</dbReference>
<accession>M2P8Q2</accession>